<name>A0A2M4B4B7_9DIPT</name>
<dbReference type="EMBL" id="GGFK01014347">
    <property type="protein sequence ID" value="MBW47668.1"/>
    <property type="molecule type" value="Transcribed_RNA"/>
</dbReference>
<feature type="chain" id="PRO_5014701618" evidence="1">
    <location>
        <begin position="18"/>
        <end position="92"/>
    </location>
</feature>
<keyword evidence="1" id="KW-0732">Signal</keyword>
<organism evidence="2">
    <name type="scientific">Anopheles triannulatus</name>
    <dbReference type="NCBI Taxonomy" id="58253"/>
    <lineage>
        <taxon>Eukaryota</taxon>
        <taxon>Metazoa</taxon>
        <taxon>Ecdysozoa</taxon>
        <taxon>Arthropoda</taxon>
        <taxon>Hexapoda</taxon>
        <taxon>Insecta</taxon>
        <taxon>Pterygota</taxon>
        <taxon>Neoptera</taxon>
        <taxon>Endopterygota</taxon>
        <taxon>Diptera</taxon>
        <taxon>Nematocera</taxon>
        <taxon>Culicoidea</taxon>
        <taxon>Culicidae</taxon>
        <taxon>Anophelinae</taxon>
        <taxon>Anopheles</taxon>
    </lineage>
</organism>
<accession>A0A2M4B4B7</accession>
<feature type="signal peptide" evidence="1">
    <location>
        <begin position="1"/>
        <end position="17"/>
    </location>
</feature>
<evidence type="ECO:0000256" key="1">
    <source>
        <dbReference type="SAM" id="SignalP"/>
    </source>
</evidence>
<sequence>MLLLLLLLLQHEFRVVAVRPFRPTQKKPSQTTPWKRPLRSYPLFHPFPLYLRFFPKHQSMVMVNTDTSLAKRMQSLVNYEQSNAWSRVNYFG</sequence>
<protein>
    <submittedName>
        <fullName evidence="2">Putative secreted protein</fullName>
    </submittedName>
</protein>
<evidence type="ECO:0000313" key="2">
    <source>
        <dbReference type="EMBL" id="MBW47668.1"/>
    </source>
</evidence>
<reference evidence="2" key="1">
    <citation type="submission" date="2018-01" db="EMBL/GenBank/DDBJ databases">
        <title>An insight into the sialome of Amazonian anophelines.</title>
        <authorList>
            <person name="Ribeiro J.M."/>
            <person name="Scarpassa V."/>
            <person name="Calvo E."/>
        </authorList>
    </citation>
    <scope>NUCLEOTIDE SEQUENCE</scope>
    <source>
        <tissue evidence="2">Salivary glands</tissue>
    </source>
</reference>
<proteinExistence type="predicted"/>
<dbReference type="AlphaFoldDB" id="A0A2M4B4B7"/>